<sequence length="86" mass="8676">MFFLAAPASVLLGLLLACAAVHRLPHRLPRAGTVLATGAVGALLGTLITHGALDPARPAPLLLGAAALSAASLSLLLRPERRRGIG</sequence>
<keyword evidence="1" id="KW-0812">Transmembrane</keyword>
<protein>
    <recommendedName>
        <fullName evidence="4">Integral membrane protein</fullName>
    </recommendedName>
</protein>
<evidence type="ECO:0000313" key="3">
    <source>
        <dbReference type="Proteomes" id="UP001551584"/>
    </source>
</evidence>
<accession>A0ABV3ESG3</accession>
<dbReference type="Proteomes" id="UP001551584">
    <property type="component" value="Unassembled WGS sequence"/>
</dbReference>
<comment type="caution">
    <text evidence="2">The sequence shown here is derived from an EMBL/GenBank/DDBJ whole genome shotgun (WGS) entry which is preliminary data.</text>
</comment>
<keyword evidence="1" id="KW-0472">Membrane</keyword>
<evidence type="ECO:0000256" key="1">
    <source>
        <dbReference type="SAM" id="Phobius"/>
    </source>
</evidence>
<keyword evidence="3" id="KW-1185">Reference proteome</keyword>
<evidence type="ECO:0008006" key="4">
    <source>
        <dbReference type="Google" id="ProtNLM"/>
    </source>
</evidence>
<reference evidence="2 3" key="1">
    <citation type="submission" date="2024-06" db="EMBL/GenBank/DDBJ databases">
        <title>The Natural Products Discovery Center: Release of the First 8490 Sequenced Strains for Exploring Actinobacteria Biosynthetic Diversity.</title>
        <authorList>
            <person name="Kalkreuter E."/>
            <person name="Kautsar S.A."/>
            <person name="Yang D."/>
            <person name="Bader C.D."/>
            <person name="Teijaro C.N."/>
            <person name="Fluegel L."/>
            <person name="Davis C.M."/>
            <person name="Simpson J.R."/>
            <person name="Lauterbach L."/>
            <person name="Steele A.D."/>
            <person name="Gui C."/>
            <person name="Meng S."/>
            <person name="Li G."/>
            <person name="Viehrig K."/>
            <person name="Ye F."/>
            <person name="Su P."/>
            <person name="Kiefer A.F."/>
            <person name="Nichols A."/>
            <person name="Cepeda A.J."/>
            <person name="Yan W."/>
            <person name="Fan B."/>
            <person name="Jiang Y."/>
            <person name="Adhikari A."/>
            <person name="Zheng C.-J."/>
            <person name="Schuster L."/>
            <person name="Cowan T.M."/>
            <person name="Smanski M.J."/>
            <person name="Chevrette M.G."/>
            <person name="De Carvalho L.P.S."/>
            <person name="Shen B."/>
        </authorList>
    </citation>
    <scope>NUCLEOTIDE SEQUENCE [LARGE SCALE GENOMIC DNA]</scope>
    <source>
        <strain evidence="2 3">NPDC048117</strain>
    </source>
</reference>
<proteinExistence type="predicted"/>
<organism evidence="2 3">
    <name type="scientific">Streptomyces chilikensis</name>
    <dbReference type="NCBI Taxonomy" id="1194079"/>
    <lineage>
        <taxon>Bacteria</taxon>
        <taxon>Bacillati</taxon>
        <taxon>Actinomycetota</taxon>
        <taxon>Actinomycetes</taxon>
        <taxon>Kitasatosporales</taxon>
        <taxon>Streptomycetaceae</taxon>
        <taxon>Streptomyces</taxon>
    </lineage>
</organism>
<dbReference type="EMBL" id="JBEZNA010000041">
    <property type="protein sequence ID" value="MEU9579152.1"/>
    <property type="molecule type" value="Genomic_DNA"/>
</dbReference>
<dbReference type="RefSeq" id="WP_166021308.1">
    <property type="nucleotide sequence ID" value="NZ_JBEZNA010000041.1"/>
</dbReference>
<keyword evidence="1" id="KW-1133">Transmembrane helix</keyword>
<evidence type="ECO:0000313" key="2">
    <source>
        <dbReference type="EMBL" id="MEU9579152.1"/>
    </source>
</evidence>
<gene>
    <name evidence="2" type="ORF">AB0D95_18115</name>
</gene>
<feature type="transmembrane region" description="Helical" evidence="1">
    <location>
        <begin position="59"/>
        <end position="77"/>
    </location>
</feature>
<name>A0ABV3ESG3_9ACTN</name>